<evidence type="ECO:0000256" key="1">
    <source>
        <dbReference type="SAM" id="MobiDB-lite"/>
    </source>
</evidence>
<evidence type="ECO:0000313" key="2">
    <source>
        <dbReference type="EMBL" id="KAG7172192.1"/>
    </source>
</evidence>
<feature type="non-terminal residue" evidence="2">
    <location>
        <position position="3810"/>
    </location>
</feature>
<feature type="region of interest" description="Disordered" evidence="1">
    <location>
        <begin position="1"/>
        <end position="32"/>
    </location>
</feature>
<dbReference type="InterPro" id="IPR050863">
    <property type="entry name" value="CenT-Element_Derived"/>
</dbReference>
<feature type="non-terminal residue" evidence="2">
    <location>
        <position position="1"/>
    </location>
</feature>
<accession>A0A8J5N2Q5</accession>
<reference evidence="2" key="1">
    <citation type="journal article" date="2021" name="Sci. Adv.">
        <title>The American lobster genome reveals insights on longevity, neural, and immune adaptations.</title>
        <authorList>
            <person name="Polinski J.M."/>
            <person name="Zimin A.V."/>
            <person name="Clark K.F."/>
            <person name="Kohn A.B."/>
            <person name="Sadowski N."/>
            <person name="Timp W."/>
            <person name="Ptitsyn A."/>
            <person name="Khanna P."/>
            <person name="Romanova D.Y."/>
            <person name="Williams P."/>
            <person name="Greenwood S.J."/>
            <person name="Moroz L.L."/>
            <person name="Walt D.R."/>
            <person name="Bodnar A.G."/>
        </authorList>
    </citation>
    <scope>NUCLEOTIDE SEQUENCE</scope>
    <source>
        <strain evidence="2">GMGI-L3</strain>
    </source>
</reference>
<organism evidence="2 3">
    <name type="scientific">Homarus americanus</name>
    <name type="common">American lobster</name>
    <dbReference type="NCBI Taxonomy" id="6706"/>
    <lineage>
        <taxon>Eukaryota</taxon>
        <taxon>Metazoa</taxon>
        <taxon>Ecdysozoa</taxon>
        <taxon>Arthropoda</taxon>
        <taxon>Crustacea</taxon>
        <taxon>Multicrustacea</taxon>
        <taxon>Malacostraca</taxon>
        <taxon>Eumalacostraca</taxon>
        <taxon>Eucarida</taxon>
        <taxon>Decapoda</taxon>
        <taxon>Pleocyemata</taxon>
        <taxon>Astacidea</taxon>
        <taxon>Nephropoidea</taxon>
        <taxon>Nephropidae</taxon>
        <taxon>Homarus</taxon>
    </lineage>
</organism>
<evidence type="ECO:0000313" key="3">
    <source>
        <dbReference type="Proteomes" id="UP000747542"/>
    </source>
</evidence>
<dbReference type="GO" id="GO:0003677">
    <property type="term" value="F:DNA binding"/>
    <property type="evidence" value="ECO:0007669"/>
    <property type="project" value="TreeGrafter"/>
</dbReference>
<name>A0A8J5N2Q5_HOMAM</name>
<dbReference type="PANTHER" id="PTHR19303">
    <property type="entry name" value="TRANSPOSON"/>
    <property type="match status" value="1"/>
</dbReference>
<gene>
    <name evidence="2" type="primary">Pogo-L16</name>
    <name evidence="2" type="ORF">Hamer_G009535</name>
</gene>
<dbReference type="GO" id="GO:0005634">
    <property type="term" value="C:nucleus"/>
    <property type="evidence" value="ECO:0007669"/>
    <property type="project" value="TreeGrafter"/>
</dbReference>
<feature type="region of interest" description="Disordered" evidence="1">
    <location>
        <begin position="151"/>
        <end position="178"/>
    </location>
</feature>
<dbReference type="PANTHER" id="PTHR19303:SF74">
    <property type="entry name" value="POGO TRANSPOSABLE ELEMENT WITH KRAB DOMAIN"/>
    <property type="match status" value="1"/>
</dbReference>
<dbReference type="EMBL" id="JAHLQT010011563">
    <property type="protein sequence ID" value="KAG7172192.1"/>
    <property type="molecule type" value="Genomic_DNA"/>
</dbReference>
<proteinExistence type="predicted"/>
<sequence>DIEHHTPAAAAAPLRTARHRTPLLTDTLPAPGVRHRTHSAAALPSGCETPHAPCNNSLQRTVDAASLLTATLPRILNHAHSTAATTDTTPLNNNYLTHSGCEHPHSLCCMPIRAVNATLPLNSTLPRAVDTTSLLAAATYAASGQWTPHRLNCHPQTVNSHTHSAQHPAQTQPDTHSSAATLEAVRRHSHSLLLPYPQIADVPLPSAATQAEHHTPTQQLPQEQPDTTHSSPTLLSPYPPNSGRRIITTLETLTPHSSWQHASGLTLASGLWCHRTVDTTLRICCNATPDNGRHHSLNAALPTRTWRNLLLTFFHLTHQTVVTIHTRNNSPYPSDEHHTHNSNCLASGRFHTPLNTLPRAVRHHTPRAAHLGLWTRSLTQQQLPCPSDAHSLLTALLQRAGLHHTHSQQLHLAWGCGHRIPPNNNYLTLGHALLTASYPSDCETPHSPLNNYHPRTPLLLTTPYHRTVPPLLLLLPYPQTTPHSHSAASALPDCETPHSPLFLPPDGRRITLNNCLASDCETPHSLCQLPARRTDGHHAPSSLRTSRCGHHCLGLATLITACIRAETPLPLLLPSRTVRHPAPLLTANCNIPSSFNCEHTPSACMPPRAVNTHSHSAQRPGCGHTLLLPPSGCEHHTPSAAAYPRAVNTTLPLCCWVCFNAVPRAVRLRATLLPLGLWTPATHSDCGSTHLAWAVDATLPLEIWLLNIRSMRRHSDATSSVCCLHSGCERRTHSAFHRVGGSPSGCEHRTPSSGCALRALGLWTPRFSMWAPVATCRSAVDATLTNAALPSDCGHHTHSAAAHLASGCGRHLLCCCFATRAVDATLMFLLLPSGCETPLFLVSGCETRSSSATCLRFCGHQFLVVLAARAVFTSSQQQLNLATRTVDITPSALPSGCGRRITLCLAWGCGRPLPQQPAAIGLETPRTFHLRHFTLGTHLALGLWSHSLSTAVYPPACEHHTPSAYTLGLCTPHLPAACLTLDCEHHTPCCCCQGCEHHVTLLLALPRAVDTTSSAFCHPQGCDTSLCCCYCPWGCEHHSLCACPQAVNTTLPPLRLPLRREHHTPSAAVPLGCGHHTYLSYAYLRFVDTAHAAALPRSQPALPPGCETPLRSALQQTDTTLHNQQHLALRLWTPHSLCIYLTLRTVNTTSLCCTLDCETPHSSAALPSGCEHHTPSAAIPSLGVDTTLPSAALPSGCGHHTPSAATLPSGCETPHSLCCCTLGLGTTPSAAIPSGCRTPLPLLPCPQAVDTTPLLLTLPSGCEHHLPLLLHSGCEPPPLLPYPQAVNHHLPLLLLPCPPGCEHHSLCYCLTPQAAVRHHTPSAAAAHSGCEHHTPLLLHPPQAVNTTLLCCCPPQAVNPSSAAALPSGCEHHSCCLLGCEHHTPLLLPPQAAVNTTLLLLHPPGCEHHTPLLLLPYSGCDHSSAAALPSGCEHHSSAATLPSQAAVSTTLLCCCCHPQAVSTTLPLLLPYPPGCEHHLPLLLPTSGCRHHTPLLLPYPPGCEHHLPLLCLPSGCEHHLPLLLLPSSGCETPHSLCCYLTSGCEHHTPSAALPQAVSTTPSAATLPQAVDTTPSAACLTPQAVNTTSLCCSYPQAVNTTLPPAASASGCELHLPLLLPYPQAAVDTSLCCLTSGCEHHTPLLLPYLQAVRHLPLLLPPSGCRHLPLLPQAVALLLLPYPQAVDTTLPLLLPPLRLWTPPPSAAALPSGCEHHTPLLLPPQAAVTPLLLLPTSGCDTSLCAASGVDTTLLCCCYLTLQAVRHHSLCCCCPSGCGHHLPLLLHLTLSVNTTPATLPSGCEHHTPLLLLPRAVTPHSLCCCSLPSGRHHLLCCYLTLQAVSTTLPLLLLPYPQAVSTHLPLLLPYPPGCEHHTPSAAATFPQAVDTTLPLLLLLTLRLHPSLLLPYSGCEHHSSAALPSRLNTTLPLLLLPPQAVNTTPLLLPYPSGCEHHLPLLLPYSGCEHHCCYLTSRLLNTTPSAATLPQAVNTTSLCCCLTLRCQTPHSSAATLPWAVNTTLPLLLPYPQVSDTTLPLLPALPQAVSTTPSAAALPPSGCDTHSSAAALPQAVSTTLPLLLPYLRLLWPSSAAALPGAVNTTLLCCCPPQAVNTTLPLLLLPLLGCEHHTPSAAATLQAVKHHTPLLLCPPQAVNTTLLCCCSHLGCRHHTPSAAAALTPQAAVNTTLPLLLPYLQAVNTTLLSAATPSGCRHHTPSAALTSRLNTTLPLLLYLTLSGAVNTSSCCLPSGCATPSAAATSGCEHHTPSVLPYWAVNLPPPLLLPTGAARLHTLSAWALFDPYSSAWIQEETSSRKVQAPVIEYEQTNSCAAAREFKLMPKTKCANGGKCNKWPQVEVEVACVSENRQNGYDLSSHGWCTRFMKRNDFVLRQRTKISQSQELDDKVIEFHRFIIKHRRRTHIDLCIGNMDETPMNFDMPVSQTVNKVSEKTVLVKTTEHEKSRFTVGLSCMADSTKLMPMHEKGWMDEGAYKIWLKVWNFRPGTVQRKKSSCVGYFRSHLVDSLIPGGLTSLVQPLDVSINKPFKDVRVKWNSWMISSTPSPSTVEAWDTIRPEMRHNADTTLPLLPLTLPGCEPPHSLCCCLPSGWLSTLCCLTLRHMNTTPLLLLPYHQAAVDSPPLPLLPSTSGLNFYLPAAAFPQAVNTTLPLLLLPLQAVDTTLPLLLLTLQAARLNTTPSAFPPSNCEHHTPLLLPPGCEHHTPSAATLPSGCEHHFLCCCLTSGREHPSAAALPSGCEPAYSLCCCLTSGCEHHTPLLLPAPPGCEHHTPSAAALHSVLNLPLLTLPLSSCEPHTPLPSPPGCEHHTPSAATLPQAVSTTPLLLPDLQAVDTTSLCSPQAGLFLYLGSEHSLCCALPGQLPDTTPLCLLPCHHSGCWSPPSPPAASRLPEHHLLCCYPLPSGCDTTLLCCLLPQAVNTTLLCPSGCEHHLHSAATLPSQAVTHLPSAATPTPPTPHPPPLPYPQTVTTTPLCCPQAVNHTPSAIHLPSDCAPNTPPNTHLHLSASHALRQLPPPSAACPPPGCEHHPSLCCCLASGEHHTPSAATLPSGSGATHTPSNYCPSRAVNTTSSAALPQAVNTTLPLLLPQATVNTHSSAALTPPDTQTPHSLCCYPRREPPLLCSFLHPQAVNTSLCCSTLPPRLSTTLPTLLPPPGCETPHSLCLPLPSGCEHHLSAAHLTLRLQNATLPLLLLPYPQAVAPHSLCCYCPPRADTTPLLLLPYPQARTPHSLCCYLTLPGCDTTPSAAAALPSGNTPPLGCETPHSLPCPQAAVNTTLHSAAATFLRLRHHTPLLLPSRAANTHSLCCCYLTLRAVDTTLPPAAFPRGCEHHTPLCCYLTSGCEHHTPSAALPYPQAAVNTTLPLLLPYPRAVTPHPSAATLPSGCRHPSSAALHPQAVNTTPLLLPYPRADTTLPLLLLPYPRAVDTTLLCCYPQAVDTTLLCCYLTLGLNHPPSAATLPPAGHHLLCCLPLRLWTPPPSAACLTLRLHHTPSAATAHPPGCEHHLPSALPYPQAVNTTLPLLLPYPRAVNTTLPLLLPYPPGCEHHTPSAATLPSGCEHHTPSAATLPSGCEHHLPLLLLPYPQAVDTHLPLLLPYPRAAVNTTLLCCYCTLRAVNTTSLCCCPQAVNTTLPLLPTLPSGCGHHTPSAATLPSGCEHHTLLCYLTSGCEHHTPLLLPYPQAEHTLPRLTLRSCGHHLPSAAFPRRCEHHTPSAATLPSGCRHPPPSAAATLRSCEHHTPSAAAYPPGCEHHLPLLLPYPQAVNTHSSLLPYPQAVNTTLPLRYLTPQAVNTTLPLLLLPSLRL</sequence>
<feature type="region of interest" description="Disordered" evidence="1">
    <location>
        <begin position="207"/>
        <end position="243"/>
    </location>
</feature>
<keyword evidence="3" id="KW-1185">Reference proteome</keyword>
<dbReference type="Proteomes" id="UP000747542">
    <property type="component" value="Unassembled WGS sequence"/>
</dbReference>
<feature type="compositionally biased region" description="Polar residues" evidence="1">
    <location>
        <begin position="216"/>
        <end position="234"/>
    </location>
</feature>
<comment type="caution">
    <text evidence="2">The sequence shown here is derived from an EMBL/GenBank/DDBJ whole genome shotgun (WGS) entry which is preliminary data.</text>
</comment>
<feature type="compositionally biased region" description="Polar residues" evidence="1">
    <location>
        <begin position="154"/>
        <end position="178"/>
    </location>
</feature>
<protein>
    <submittedName>
        <fullName evidence="2">Pogo transposable element-like 16</fullName>
    </submittedName>
</protein>